<evidence type="ECO:0000256" key="3">
    <source>
        <dbReference type="ARBA" id="ARBA00023163"/>
    </source>
</evidence>
<feature type="transmembrane region" description="Helical" evidence="5">
    <location>
        <begin position="43"/>
        <end position="64"/>
    </location>
</feature>
<dbReference type="AlphaFoldDB" id="D0WGW0"/>
<evidence type="ECO:0000313" key="7">
    <source>
        <dbReference type="EMBL" id="EEZ61723.1"/>
    </source>
</evidence>
<dbReference type="Gene3D" id="1.10.10.10">
    <property type="entry name" value="Winged helix-like DNA-binding domain superfamily/Winged helix DNA-binding domain"/>
    <property type="match status" value="1"/>
</dbReference>
<dbReference type="InterPro" id="IPR016032">
    <property type="entry name" value="Sig_transdc_resp-reg_C-effctor"/>
</dbReference>
<evidence type="ECO:0000256" key="1">
    <source>
        <dbReference type="ARBA" id="ARBA00023015"/>
    </source>
</evidence>
<dbReference type="InterPro" id="IPR000792">
    <property type="entry name" value="Tscrpt_reg_LuxR_C"/>
</dbReference>
<evidence type="ECO:0000259" key="6">
    <source>
        <dbReference type="PROSITE" id="PS50043"/>
    </source>
</evidence>
<proteinExistence type="predicted"/>
<dbReference type="GO" id="GO:0003677">
    <property type="term" value="F:DNA binding"/>
    <property type="evidence" value="ECO:0007669"/>
    <property type="project" value="UniProtKB-KW"/>
</dbReference>
<protein>
    <submittedName>
        <fullName evidence="7">Transcriptional regulator, LuxR family</fullName>
    </submittedName>
</protein>
<feature type="transmembrane region" description="Helical" evidence="5">
    <location>
        <begin position="184"/>
        <end position="206"/>
    </location>
</feature>
<keyword evidence="8" id="KW-1185">Reference proteome</keyword>
<feature type="domain" description="HTH luxR-type" evidence="6">
    <location>
        <begin position="460"/>
        <end position="525"/>
    </location>
</feature>
<reference evidence="7" key="1">
    <citation type="submission" date="2009-10" db="EMBL/GenBank/DDBJ databases">
        <authorList>
            <person name="Weinstock G."/>
            <person name="Sodergren E."/>
            <person name="Clifton S."/>
            <person name="Fulton L."/>
            <person name="Fulton B."/>
            <person name="Courtney L."/>
            <person name="Fronick C."/>
            <person name="Harrison M."/>
            <person name="Strong C."/>
            <person name="Farmer C."/>
            <person name="Delahaunty K."/>
            <person name="Markovic C."/>
            <person name="Hall O."/>
            <person name="Minx P."/>
            <person name="Tomlinson C."/>
            <person name="Mitreva M."/>
            <person name="Nelson J."/>
            <person name="Hou S."/>
            <person name="Wollam A."/>
            <person name="Pepin K.H."/>
            <person name="Johnson M."/>
            <person name="Bhonagiri V."/>
            <person name="Nash W.E."/>
            <person name="Warren W."/>
            <person name="Chinwalla A."/>
            <person name="Mardis E.R."/>
            <person name="Wilson R.K."/>
        </authorList>
    </citation>
    <scope>NUCLEOTIDE SEQUENCE [LARGE SCALE GENOMIC DNA]</scope>
    <source>
        <strain evidence="7">ATCC 700122</strain>
    </source>
</reference>
<dbReference type="PROSITE" id="PS51257">
    <property type="entry name" value="PROKAR_LIPOPROTEIN"/>
    <property type="match status" value="1"/>
</dbReference>
<dbReference type="RefSeq" id="WP_006362322.1">
    <property type="nucleotide sequence ID" value="NZ_GG700630.1"/>
</dbReference>
<dbReference type="PROSITE" id="PS50043">
    <property type="entry name" value="HTH_LUXR_2"/>
    <property type="match status" value="1"/>
</dbReference>
<keyword evidence="5" id="KW-0472">Membrane</keyword>
<dbReference type="PRINTS" id="PR00038">
    <property type="entry name" value="HTHLUXR"/>
</dbReference>
<dbReference type="InterPro" id="IPR036388">
    <property type="entry name" value="WH-like_DNA-bd_sf"/>
</dbReference>
<feature type="transmembrane region" description="Helical" evidence="5">
    <location>
        <begin position="343"/>
        <end position="366"/>
    </location>
</feature>
<dbReference type="GO" id="GO:0006355">
    <property type="term" value="P:regulation of DNA-templated transcription"/>
    <property type="evidence" value="ECO:0007669"/>
    <property type="project" value="InterPro"/>
</dbReference>
<name>D0WGW0_SLAES</name>
<dbReference type="PANTHER" id="PTHR44688">
    <property type="entry name" value="DNA-BINDING TRANSCRIPTIONAL ACTIVATOR DEVR_DOSR"/>
    <property type="match status" value="1"/>
</dbReference>
<feature type="transmembrane region" description="Helical" evidence="5">
    <location>
        <begin position="85"/>
        <end position="105"/>
    </location>
</feature>
<dbReference type="Pfam" id="PF00196">
    <property type="entry name" value="GerE"/>
    <property type="match status" value="1"/>
</dbReference>
<keyword evidence="5" id="KW-1133">Transmembrane helix</keyword>
<keyword evidence="1" id="KW-0805">Transcription regulation</keyword>
<dbReference type="PANTHER" id="PTHR44688:SF16">
    <property type="entry name" value="DNA-BINDING TRANSCRIPTIONAL ACTIVATOR DEVR_DOSR"/>
    <property type="match status" value="1"/>
</dbReference>
<feature type="region of interest" description="Disordered" evidence="4">
    <location>
        <begin position="416"/>
        <end position="442"/>
    </location>
</feature>
<dbReference type="STRING" id="649764.HMPREF0762_01065"/>
<dbReference type="CDD" id="cd06170">
    <property type="entry name" value="LuxR_C_like"/>
    <property type="match status" value="1"/>
</dbReference>
<keyword evidence="3" id="KW-0804">Transcription</keyword>
<comment type="caution">
    <text evidence="7">The sequence shown here is derived from an EMBL/GenBank/DDBJ whole genome shotgun (WGS) entry which is preliminary data.</text>
</comment>
<accession>D0WGW0</accession>
<feature type="transmembrane region" description="Helical" evidence="5">
    <location>
        <begin position="372"/>
        <end position="391"/>
    </location>
</feature>
<gene>
    <name evidence="7" type="ORF">HMPREF0762_01065</name>
</gene>
<feature type="transmembrane region" description="Helical" evidence="5">
    <location>
        <begin position="142"/>
        <end position="164"/>
    </location>
</feature>
<organism evidence="7 8">
    <name type="scientific">Slackia exigua (strain ATCC 700122 / DSM 15923 / CIP 105133 / JCM 11022 / KCTC 5966 / S-7)</name>
    <dbReference type="NCBI Taxonomy" id="649764"/>
    <lineage>
        <taxon>Bacteria</taxon>
        <taxon>Bacillati</taxon>
        <taxon>Actinomycetota</taxon>
        <taxon>Coriobacteriia</taxon>
        <taxon>Eggerthellales</taxon>
        <taxon>Eggerthellaceae</taxon>
        <taxon>Slackia</taxon>
    </lineage>
</organism>
<dbReference type="GeneID" id="85007605"/>
<dbReference type="EMBL" id="ACUX02000006">
    <property type="protein sequence ID" value="EEZ61723.1"/>
    <property type="molecule type" value="Genomic_DNA"/>
</dbReference>
<evidence type="ECO:0000256" key="2">
    <source>
        <dbReference type="ARBA" id="ARBA00023125"/>
    </source>
</evidence>
<sequence length="530" mass="55086">MKGTSRARGIAAMAATGLACLFAGIWIMDSSLACVLSLPNAPAIARIVTIFDYAAFFGIVALVHRRRARGVAPSDAAARDRGLRILLLSGAGCLAASVLGAMLLGFLRAGLASHGLAGFLLVLGLVLAKLQAVPSSAAYAGLFVEVDGDALAGASIAGIAGAYVLDTAITAVSASCGLSVSGQMAVSCAFVLAGILIGAFILRTVAKEESDKADRPRAGSGRLREAFSGRLVVTMLISSLMLGFFRGGAVEGASCNVAFSSVMLAVVAALVVRRDAWGIQEMLRSGVAFVSAGVLLAPLISAAVPGSDVALEAVGMGFFEATTWLLAVRCVRLSRWMAGAAAGARLLATLGHSLGAALAAGATMLASFGISMQAASLLLVFVYVMAAMFFFRDPNHFMNMAPLPDVVRRNDKAEEDSAGLVSGGVAEREPVPSNSSGTEDANRASLEAMEDAFYREPCRILAEEHGLTPRELDVLRYLAQDKTLGQIAEGLVLSRNTVKMHTKHVYQKLEVHSKQEAITLVNEVRARGGA</sequence>
<feature type="transmembrane region" description="Helical" evidence="5">
    <location>
        <begin position="227"/>
        <end position="245"/>
    </location>
</feature>
<dbReference type="eggNOG" id="COG2197">
    <property type="taxonomic scope" value="Bacteria"/>
</dbReference>
<evidence type="ECO:0000313" key="8">
    <source>
        <dbReference type="Proteomes" id="UP000006001"/>
    </source>
</evidence>
<dbReference type="HOGENOM" id="CLU_537182_0_0_11"/>
<evidence type="ECO:0000256" key="4">
    <source>
        <dbReference type="SAM" id="MobiDB-lite"/>
    </source>
</evidence>
<dbReference type="SMART" id="SM00421">
    <property type="entry name" value="HTH_LUXR"/>
    <property type="match status" value="1"/>
</dbReference>
<keyword evidence="2" id="KW-0238">DNA-binding</keyword>
<dbReference type="SUPFAM" id="SSF46894">
    <property type="entry name" value="C-terminal effector domain of the bipartite response regulators"/>
    <property type="match status" value="1"/>
</dbReference>
<evidence type="ECO:0000256" key="5">
    <source>
        <dbReference type="SAM" id="Phobius"/>
    </source>
</evidence>
<keyword evidence="5" id="KW-0812">Transmembrane</keyword>
<dbReference type="Proteomes" id="UP000006001">
    <property type="component" value="Unassembled WGS sequence"/>
</dbReference>
<feature type="transmembrane region" description="Helical" evidence="5">
    <location>
        <begin position="310"/>
        <end position="331"/>
    </location>
</feature>
<feature type="transmembrane region" description="Helical" evidence="5">
    <location>
        <begin position="257"/>
        <end position="273"/>
    </location>
</feature>
<feature type="transmembrane region" description="Helical" evidence="5">
    <location>
        <begin position="285"/>
        <end position="304"/>
    </location>
</feature>